<reference evidence="1 2" key="1">
    <citation type="journal article" date="2020" name="Phytopathology">
        <title>Genome Sequence Resources of Colletotrichum truncatum, C. plurivorum, C. musicola, and C. sojae: Four Species Pathogenic to Soybean (Glycine max).</title>
        <authorList>
            <person name="Rogerio F."/>
            <person name="Boufleur T.R."/>
            <person name="Ciampi-Guillardi M."/>
            <person name="Sukno S.A."/>
            <person name="Thon M.R."/>
            <person name="Massola Junior N.S."/>
            <person name="Baroncelli R."/>
        </authorList>
    </citation>
    <scope>NUCLEOTIDE SEQUENCE [LARGE SCALE GENOMIC DNA]</scope>
    <source>
        <strain evidence="1 2">LFN0009</strain>
    </source>
</reference>
<dbReference type="Proteomes" id="UP000652219">
    <property type="component" value="Unassembled WGS sequence"/>
</dbReference>
<name>A0A8H6MLG3_9PEZI</name>
<gene>
    <name evidence="1" type="ORF">CSOJ01_13362</name>
</gene>
<comment type="caution">
    <text evidence="1">The sequence shown here is derived from an EMBL/GenBank/DDBJ whole genome shotgun (WGS) entry which is preliminary data.</text>
</comment>
<evidence type="ECO:0000313" key="2">
    <source>
        <dbReference type="Proteomes" id="UP000652219"/>
    </source>
</evidence>
<evidence type="ECO:0000313" key="1">
    <source>
        <dbReference type="EMBL" id="KAF6795827.1"/>
    </source>
</evidence>
<dbReference type="AlphaFoldDB" id="A0A8H6MLG3"/>
<keyword evidence="2" id="KW-1185">Reference proteome</keyword>
<sequence length="241" mass="26487">MQRRPGLSSTRDLVQSLQTTVTSHLGTNFCFASVLPVKLWEYQKEVIKKAVKANGMRLTHRILDASILALMANDIDSSDDANMESQAVLSVDYSGSALNLVLFAEDLGVVDDNRRNYAPHLDAKHRGEHGHLEAVRAAINEFAEGPFGKDLMNNKITDDIRNVVLHGDAVTDPVFLDTLRAVVGSALVDGAHVLSPVFASAVGAARVSHERMADIDFDQIEQSAFGCRWRSRLYGSNREEL</sequence>
<dbReference type="EMBL" id="WIGN01000384">
    <property type="protein sequence ID" value="KAF6795827.1"/>
    <property type="molecule type" value="Genomic_DNA"/>
</dbReference>
<organism evidence="1 2">
    <name type="scientific">Colletotrichum sojae</name>
    <dbReference type="NCBI Taxonomy" id="2175907"/>
    <lineage>
        <taxon>Eukaryota</taxon>
        <taxon>Fungi</taxon>
        <taxon>Dikarya</taxon>
        <taxon>Ascomycota</taxon>
        <taxon>Pezizomycotina</taxon>
        <taxon>Sordariomycetes</taxon>
        <taxon>Hypocreomycetidae</taxon>
        <taxon>Glomerellales</taxon>
        <taxon>Glomerellaceae</taxon>
        <taxon>Colletotrichum</taxon>
        <taxon>Colletotrichum orchidearum species complex</taxon>
    </lineage>
</organism>
<protein>
    <submittedName>
        <fullName evidence="1">Uncharacterized protein</fullName>
    </submittedName>
</protein>
<accession>A0A8H6MLG3</accession>
<proteinExistence type="predicted"/>